<organism evidence="1 2">
    <name type="scientific">Oopsacas minuta</name>
    <dbReference type="NCBI Taxonomy" id="111878"/>
    <lineage>
        <taxon>Eukaryota</taxon>
        <taxon>Metazoa</taxon>
        <taxon>Porifera</taxon>
        <taxon>Hexactinellida</taxon>
        <taxon>Hexasterophora</taxon>
        <taxon>Lyssacinosida</taxon>
        <taxon>Leucopsacidae</taxon>
        <taxon>Oopsacas</taxon>
    </lineage>
</organism>
<dbReference type="GO" id="GO:0005829">
    <property type="term" value="C:cytosol"/>
    <property type="evidence" value="ECO:0007669"/>
    <property type="project" value="TreeGrafter"/>
</dbReference>
<keyword evidence="1" id="KW-0489">Methyltransferase</keyword>
<dbReference type="Proteomes" id="UP001165289">
    <property type="component" value="Unassembled WGS sequence"/>
</dbReference>
<name>A0AAV7JBM7_9METZ</name>
<dbReference type="InterPro" id="IPR029063">
    <property type="entry name" value="SAM-dependent_MTases_sf"/>
</dbReference>
<reference evidence="1 2" key="1">
    <citation type="journal article" date="2023" name="BMC Biol.">
        <title>The compact genome of the sponge Oopsacas minuta (Hexactinellida) is lacking key metazoan core genes.</title>
        <authorList>
            <person name="Santini S."/>
            <person name="Schenkelaars Q."/>
            <person name="Jourda C."/>
            <person name="Duchesne M."/>
            <person name="Belahbib H."/>
            <person name="Rocher C."/>
            <person name="Selva M."/>
            <person name="Riesgo A."/>
            <person name="Vervoort M."/>
            <person name="Leys S.P."/>
            <person name="Kodjabachian L."/>
            <person name="Le Bivic A."/>
            <person name="Borchiellini C."/>
            <person name="Claverie J.M."/>
            <person name="Renard E."/>
        </authorList>
    </citation>
    <scope>NUCLEOTIDE SEQUENCE [LARGE SCALE GENOMIC DNA]</scope>
    <source>
        <strain evidence="1">SPO-2</strain>
    </source>
</reference>
<proteinExistence type="predicted"/>
<keyword evidence="1" id="KW-0808">Transferase</keyword>
<dbReference type="PANTHER" id="PTHR14614">
    <property type="entry name" value="HEPATOCELLULAR CARCINOMA-ASSOCIATED ANTIGEN"/>
    <property type="match status" value="1"/>
</dbReference>
<dbReference type="GO" id="GO:0032259">
    <property type="term" value="P:methylation"/>
    <property type="evidence" value="ECO:0007669"/>
    <property type="project" value="UniProtKB-KW"/>
</dbReference>
<dbReference type="EMBL" id="JAKMXF010000362">
    <property type="protein sequence ID" value="KAI6646104.1"/>
    <property type="molecule type" value="Genomic_DNA"/>
</dbReference>
<dbReference type="GO" id="GO:0008168">
    <property type="term" value="F:methyltransferase activity"/>
    <property type="evidence" value="ECO:0007669"/>
    <property type="project" value="UniProtKB-KW"/>
</dbReference>
<comment type="caution">
    <text evidence="1">The sequence shown here is derived from an EMBL/GenBank/DDBJ whole genome shotgun (WGS) entry which is preliminary data.</text>
</comment>
<dbReference type="InterPro" id="IPR019410">
    <property type="entry name" value="Methyltransf_16"/>
</dbReference>
<dbReference type="SUPFAM" id="SSF53335">
    <property type="entry name" value="S-adenosyl-L-methionine-dependent methyltransferases"/>
    <property type="match status" value="1"/>
</dbReference>
<evidence type="ECO:0000313" key="1">
    <source>
        <dbReference type="EMBL" id="KAI6646104.1"/>
    </source>
</evidence>
<dbReference type="Pfam" id="PF10294">
    <property type="entry name" value="Methyltransf_16"/>
    <property type="match status" value="1"/>
</dbReference>
<dbReference type="Gene3D" id="3.40.50.150">
    <property type="entry name" value="Vaccinia Virus protein VP39"/>
    <property type="match status" value="1"/>
</dbReference>
<dbReference type="PANTHER" id="PTHR14614:SF44">
    <property type="entry name" value="PROTEIN N-LYSINE METHYLTRANSFERASE METTL21D"/>
    <property type="match status" value="1"/>
</dbReference>
<protein>
    <submittedName>
        <fullName evidence="1">Protein-lysine methyltransferase METTL21D-like</fullName>
    </submittedName>
</protein>
<dbReference type="GO" id="GO:0032991">
    <property type="term" value="C:protein-containing complex"/>
    <property type="evidence" value="ECO:0007669"/>
    <property type="project" value="TreeGrafter"/>
</dbReference>
<gene>
    <name evidence="1" type="ORF">LOD99_9455</name>
</gene>
<evidence type="ECO:0000313" key="2">
    <source>
        <dbReference type="Proteomes" id="UP001165289"/>
    </source>
</evidence>
<accession>A0AAV7JBM7</accession>
<keyword evidence="2" id="KW-1185">Reference proteome</keyword>
<dbReference type="AlphaFoldDB" id="A0AAV7JBM7"/>
<sequence>MAEKCEDNRDLTFNRVYEMLYKEKELTITQNYIGDVGCVVWDAAIVLARFLEHKYFPAHYWVGKRVLELGSGAGLVGLVAGCLGADVILTDLEEIVPLLNVNIKLNKVLIEGTAVGKTLKWGGASGFDMPDVILMSDLVYYSEALDPLCYTLTELTDKNSLVLLSYEERDTGNKKELEEVFFNFLKKRFEISEIPTNTLDEIYRSEDIHVFTLKCH</sequence>